<dbReference type="KEGG" id="vg:29059812"/>
<protein>
    <submittedName>
        <fullName evidence="1">Tail sheath protein</fullName>
    </submittedName>
</protein>
<dbReference type="RefSeq" id="YP_009282047.1">
    <property type="nucleotide sequence ID" value="NC_031034.1"/>
</dbReference>
<dbReference type="GeneID" id="29059812"/>
<sequence>MALSYGYNRKRPRTEVFVDSTALRSANTLSEKPLILIGPADGGEPHKYEEVTNLAQARTYFRGGELVDAIEIAWNPATESRGAGKIYAMRSDDAKQATVTAEGLTFTSKLYGTDANGIQVEMKEHTAIGGGTSKGKDVTVYFVKDRYQNTYPDVGNIFSVTHKGATETAYASIEIKVDDATKKSTELVIREGKDDQTATVLRTFPLGEGLYKDVNVLVEDINNMVNFTASMNNVGGYKNISTEFLDALAKTEVKETPAVSVTAIGADLEAVLASDPYVSATVDRSKPVPATLPITYLAGGETKPLTSGWDKLFDEIANCGGYYVVPLTSSEGVHAELAHFLRSESTGGNQLRGFVGGGIGETFDKIRSRQAGIRSPRVCLIGDSVERRMMDGRVVKLPAYMYAAQIAGLASGLEIGTPITYKKMNIEKLLVKFDSDQLDQLDASGVVMTSYIRNRDISTFRIVSDPTTYNNVEDVVQNRMSLGETSDFLATDIRMMLDDSFIGTRIRNTSASIIKNAVESFLDKQTGVGGLIVSYNPEDVQVIINGNTAIINIGVQPTRGLDYINVFLNYKDNAIQA</sequence>
<gene>
    <name evidence="1" type="ORF">SALINJAH_93</name>
</gene>
<evidence type="ECO:0000313" key="2">
    <source>
        <dbReference type="Proteomes" id="UP000203219"/>
    </source>
</evidence>
<organism evidence="1 2">
    <name type="scientific">Bacillus phage SalinJah</name>
    <dbReference type="NCBI Taxonomy" id="1837830"/>
    <lineage>
        <taxon>Viruses</taxon>
        <taxon>Duplodnaviria</taxon>
        <taxon>Heunggongvirae</taxon>
        <taxon>Uroviricota</taxon>
        <taxon>Caudoviricetes</taxon>
        <taxon>Herelleviridae</taxon>
        <taxon>Bastillevirinae</taxon>
        <taxon>Wphvirus</taxon>
        <taxon>Wphvirus BPS13</taxon>
    </lineage>
</organism>
<accession>A0A173GBD3</accession>
<name>A0A173GBD3_9CAUD</name>
<reference evidence="2" key="1">
    <citation type="submission" date="2016-04" db="EMBL/GenBank/DDBJ databases">
        <authorList>
            <person name="Adebesin M.O."/>
            <person name="Ahama K."/>
            <person name="Alekasir E.M."/>
            <person name="Ali S."/>
            <person name="Aligholizadeh E."/>
            <person name="Allison J.M."/>
            <person name="Alzaher A."/>
            <person name="Andaya C.D."/>
            <person name="Asfaw S."/>
            <person name="Bansal N."/>
            <person name="Beauchard M.A."/>
            <person name="Betancourt K.A."/>
            <person name="Bhatia B."/>
            <person name="Boretti N.A."/>
            <person name="Brondi J.N."/>
            <person name="Byrd C.E."/>
            <person name="Cao A."/>
            <person name="Cardosa E.A."/>
            <person name="Carter A."/>
            <person name="Chen S."/>
            <person name="Chen Y."/>
            <person name="Clara V.K."/>
            <person name="Cobuzzi M."/>
            <person name="Conn O.L."/>
            <person name="Crosby I.A."/>
            <person name="Daly S.B."/>
            <person name="Depaz I.X."/>
            <person name="Dhaurali S."/>
            <person name="Dowdy K.M."/>
            <person name="Edokobi N.B."/>
            <person name="Ekanayake A.B."/>
            <person name="Ekekwe S.O."/>
            <person name="Emond M.A."/>
            <person name="Endres L."/>
            <person name="Eng S."/>
            <person name="Felkoski S.A."/>
            <person name="Gant C.D."/>
            <person name="Gaskin B."/>
            <person name="Gondal S."/>
            <person name="Gutmann J."/>
            <person name="Ha T.-A."/>
            <person name="Habteyes H."/>
            <person name="Hariri O."/>
            <person name="Healey R.M."/>
            <person name="Heins J.L."/>
            <person name="Henderson A.L."/>
            <person name="Hernandez F.M."/>
            <person name="Hoang P.T."/>
            <person name="Hope K.T."/>
            <person name="Husna A."/>
            <person name="Hussain A."/>
            <person name="Imani O."/>
            <person name="Jackson N.L."/>
            <person name="Jacob V.M."/>
            <person name="Kang C."/>
            <person name="Kantov R.M."/>
            <person name="Kavuru S."/>
            <person name="Kerr M.S."/>
            <person name="Khan O.A."/>
            <person name="Khan T.M."/>
            <person name="King T."/>
            <person name="Kulkarni R."/>
            <person name="Li A."/>
            <person name="Maczka C."/>
            <person name="Maisonet E."/>
            <person name="Majethia P.M."/>
            <person name="Malik D.A."/>
            <person name="Mariam A."/>
            <person name="Marquess E.B."/>
            <person name="Mattison J."/>
            <person name="Mcdonald N."/>
            <person name="Mehr S."/>
            <person name="Mengers S.R."/>
            <person name="Michaels D.P."/>
            <person name="Mondal S."/>
            <person name="Monney D.B."/>
            <person name="Nakhleh S.I."/>
            <person name="Ndubuizu N.C."/>
            <person name="Nguyen A.H."/>
            <person name="Nguyen K.M."/>
            <person name="Nguyen M.T."/>
            <person name="Nicholas M.L."/>
            <person name="Nimalan J.P."/>
            <person name="O'Connell R.A."/>
            <person name="Odoi E."/>
            <person name="Ojo L."/>
            <person name="Okoye A.E."/>
            <person name="Olateru-Olagbegi O."/>
            <person name="Osei K.V."/>
            <person name="Osei-Tutu A."/>
            <person name="Palilla A.M."/>
            <person name="Pancholi S."/>
            <person name="Park J.H."/>
            <person name="Patel K."/>
            <person name="Patel P."/>
            <person name="Pennington E."/>
            <person name="Peterson R.E."/>
            <person name="Pon J."/>
            <person name="Pourkarim H."/>
            <person name="Reed M.L."/>
            <person name="Rottman V."/>
            <person name="Salazar J."/>
            <person name="Samet S."/>
            <person name="Sendze O."/>
            <person name="Stelmack M.A."/>
            <person name="Stinnett R."/>
            <person name="Tchouaga A.L."/>
            <person name="Thompson E.M."/>
            <person name="Tran N.G."/>
            <person name="Truong T."/>
            <person name="Udo J.A."/>
            <person name="Verona L.T."/>
            <person name="Vu T.-Q."/>
            <person name="Wade J."/>
            <person name="Wang N.Q."/>
            <person name="Waters Z.M."/>
            <person name="Wellman R.J."/>
            <person name="Woldegabreal S."/>
            <person name="Yee A.C."/>
            <person name="Yirefu M."/>
            <person name="Zahangir S."/>
            <person name="Zhai Y."/>
            <person name="Devine C.L."/>
            <person name="Liao K."/>
            <person name="Prasad P.K."/>
            <person name="Ruthenberg K.J."/>
            <person name="Shonk J.A."/>
            <person name="Way M."/>
            <person name="Yousufi H.K."/>
            <person name="Cao L."/>
            <person name="Fox J."/>
            <person name="Hobbs E."/>
            <person name="Kilic S."/>
            <person name="Nunn R."/>
            <person name="Patel R."/>
            <person name="Rubenstein M."/>
            <person name="Cresawn S.G."/>
            <person name="Russell D.A."/>
            <person name="Pope W.H."/>
            <person name="Jacobs-Sera D."/>
            <person name="Hendrix R.W."/>
            <person name="Hatfull G.F."/>
            <person name="Erill I."/>
            <person name="Caruso S.M."/>
        </authorList>
    </citation>
    <scope>NUCLEOTIDE SEQUENCE [LARGE SCALE GENOMIC DNA]</scope>
</reference>
<evidence type="ECO:0000313" key="1">
    <source>
        <dbReference type="EMBL" id="ANH50560.1"/>
    </source>
</evidence>
<dbReference type="EMBL" id="KX011169">
    <property type="protein sequence ID" value="ANH50560.1"/>
    <property type="molecule type" value="Genomic_DNA"/>
</dbReference>
<dbReference type="Proteomes" id="UP000203219">
    <property type="component" value="Segment"/>
</dbReference>
<proteinExistence type="predicted"/>